<evidence type="ECO:0000256" key="2">
    <source>
        <dbReference type="ARBA" id="ARBA00022630"/>
    </source>
</evidence>
<dbReference type="Gene3D" id="1.25.40.80">
    <property type="match status" value="1"/>
</dbReference>
<dbReference type="PROSITE" id="PS51645">
    <property type="entry name" value="PHR_CRY_ALPHA_BETA"/>
    <property type="match status" value="1"/>
</dbReference>
<reference evidence="8 9" key="1">
    <citation type="submission" date="2019-09" db="EMBL/GenBank/DDBJ databases">
        <title>Flavobacterium sp. nov., isolated from glacier ice.</title>
        <authorList>
            <person name="Liu Q."/>
        </authorList>
    </citation>
    <scope>NUCLEOTIDE SEQUENCE [LARGE SCALE GENOMIC DNA]</scope>
    <source>
        <strain evidence="8 9">NBRC 112527</strain>
    </source>
</reference>
<dbReference type="Gene3D" id="3.40.50.620">
    <property type="entry name" value="HUPs"/>
    <property type="match status" value="1"/>
</dbReference>
<proteinExistence type="inferred from homology"/>
<dbReference type="GO" id="GO:0006950">
    <property type="term" value="P:response to stress"/>
    <property type="evidence" value="ECO:0007669"/>
    <property type="project" value="UniProtKB-ARBA"/>
</dbReference>
<dbReference type="GO" id="GO:0003677">
    <property type="term" value="F:DNA binding"/>
    <property type="evidence" value="ECO:0007669"/>
    <property type="project" value="TreeGrafter"/>
</dbReference>
<dbReference type="GO" id="GO:0009416">
    <property type="term" value="P:response to light stimulus"/>
    <property type="evidence" value="ECO:0007669"/>
    <property type="project" value="TreeGrafter"/>
</dbReference>
<comment type="cofactor">
    <cofactor evidence="5">
        <name>FAD</name>
        <dbReference type="ChEBI" id="CHEBI:57692"/>
    </cofactor>
    <text evidence="5">Binds 1 FAD per subunit.</text>
</comment>
<dbReference type="PRINTS" id="PR00147">
    <property type="entry name" value="DNAPHOTLYASE"/>
</dbReference>
<keyword evidence="3 5" id="KW-0274">FAD</keyword>
<sequence>MNKKAINIVWFKRDLRFTDHEPLFMAQQENIPTLLVYFFEPSVMKYDDSDVRHWRFIYESLQEMNSKLKGYNAQIYIFHNEVQLVFGKILEIFDVKTVFSHQEIGNKITYDRDSAIQSFLDKKNIFWKQSQMHGIIRKLKSRSDWDKRWEMVMRDNPKIIDLSTLKIEVLNKSFYDALKGENLLPEIITRNKNFQQGGETLAWRYLDSFVKERHVNYSKHISKPSLSRKGCSRLSPYLTYGNISMRMVYQYTNQFYENSKNKRAILNFVSRLHWHCHFIQKFEDECRMEFENVNRAYDSLLKPKNELYIKAWQEGRTGVPIVDACMRCVVATGYLNFRMRAMVVSFFTFNLWQDWRELHFLARQFLDYEPGIHYPQLQMQSGTTGINTIRIYNPIKNSEEHDSEGIFIKQWIPELSEVPTELIHEPWKLNPIEQQFYNCELGKDYPFPIVDIDETRKMASDIVWSFRKNDDVKVEGKRILKKHVSHPNRNLKSKKKI</sequence>
<dbReference type="InterPro" id="IPR014729">
    <property type="entry name" value="Rossmann-like_a/b/a_fold"/>
</dbReference>
<dbReference type="InterPro" id="IPR036134">
    <property type="entry name" value="Crypto/Photolyase_FAD-like_sf"/>
</dbReference>
<dbReference type="GO" id="GO:0003904">
    <property type="term" value="F:deoxyribodipyrimidine photo-lyase activity"/>
    <property type="evidence" value="ECO:0007669"/>
    <property type="project" value="TreeGrafter"/>
</dbReference>
<dbReference type="InterPro" id="IPR002081">
    <property type="entry name" value="Cryptochrome/DNA_photolyase_1"/>
</dbReference>
<dbReference type="InterPro" id="IPR006050">
    <property type="entry name" value="DNA_photolyase_N"/>
</dbReference>
<evidence type="ECO:0000259" key="7">
    <source>
        <dbReference type="PROSITE" id="PS51645"/>
    </source>
</evidence>
<evidence type="ECO:0000256" key="3">
    <source>
        <dbReference type="ARBA" id="ARBA00022827"/>
    </source>
</evidence>
<protein>
    <submittedName>
        <fullName evidence="8">Deoxyribodipyrimidine photo-lyase</fullName>
    </submittedName>
</protein>
<dbReference type="SUPFAM" id="SSF48173">
    <property type="entry name" value="Cryptochrome/photolyase FAD-binding domain"/>
    <property type="match status" value="1"/>
</dbReference>
<dbReference type="RefSeq" id="WP_151107878.1">
    <property type="nucleotide sequence ID" value="NZ_WAEM01000006.1"/>
</dbReference>
<keyword evidence="8" id="KW-0456">Lyase</keyword>
<organism evidence="8 9">
    <name type="scientific">Flavobacterium luteum</name>
    <dbReference type="NCBI Taxonomy" id="2026654"/>
    <lineage>
        <taxon>Bacteria</taxon>
        <taxon>Pseudomonadati</taxon>
        <taxon>Bacteroidota</taxon>
        <taxon>Flavobacteriia</taxon>
        <taxon>Flavobacteriales</taxon>
        <taxon>Flavobacteriaceae</taxon>
        <taxon>Flavobacterium</taxon>
    </lineage>
</organism>
<comment type="cofactor">
    <cofactor evidence="1">
        <name>(6R)-5,10-methylene-5,6,7,8-tetrahydrofolate</name>
        <dbReference type="ChEBI" id="CHEBI:15636"/>
    </cofactor>
</comment>
<comment type="similarity">
    <text evidence="6">Belongs to the DNA photolyase family.</text>
</comment>
<dbReference type="InterPro" id="IPR005101">
    <property type="entry name" value="Cryptochr/Photolyase_FAD-bd"/>
</dbReference>
<feature type="binding site" evidence="5">
    <location>
        <position position="268"/>
    </location>
    <ligand>
        <name>FAD</name>
        <dbReference type="ChEBI" id="CHEBI:57692"/>
    </ligand>
</feature>
<evidence type="ECO:0000256" key="6">
    <source>
        <dbReference type="RuleBase" id="RU004182"/>
    </source>
</evidence>
<dbReference type="InterPro" id="IPR018394">
    <property type="entry name" value="DNA_photolyase_1_CS_C"/>
</dbReference>
<dbReference type="GO" id="GO:0006139">
    <property type="term" value="P:nucleobase-containing compound metabolic process"/>
    <property type="evidence" value="ECO:0007669"/>
    <property type="project" value="UniProtKB-ARBA"/>
</dbReference>
<dbReference type="PANTHER" id="PTHR11455:SF9">
    <property type="entry name" value="CRYPTOCHROME CIRCADIAN CLOCK 5 ISOFORM X1"/>
    <property type="match status" value="1"/>
</dbReference>
<evidence type="ECO:0000256" key="1">
    <source>
        <dbReference type="ARBA" id="ARBA00001932"/>
    </source>
</evidence>
<feature type="domain" description="Photolyase/cryptochrome alpha/beta" evidence="7">
    <location>
        <begin position="5"/>
        <end position="135"/>
    </location>
</feature>
<name>A0A7J5ABZ2_9FLAO</name>
<dbReference type="OrthoDB" id="9772484at2"/>
<keyword evidence="2 5" id="KW-0285">Flavoprotein</keyword>
<dbReference type="EMBL" id="WAEM01000006">
    <property type="protein sequence ID" value="KAB1154958.1"/>
    <property type="molecule type" value="Genomic_DNA"/>
</dbReference>
<gene>
    <name evidence="8" type="ORF">F6464_11075</name>
</gene>
<dbReference type="AlphaFoldDB" id="A0A7J5ABZ2"/>
<evidence type="ECO:0000256" key="4">
    <source>
        <dbReference type="ARBA" id="ARBA00022991"/>
    </source>
</evidence>
<dbReference type="Gene3D" id="1.10.579.10">
    <property type="entry name" value="DNA Cyclobutane Dipyrimidine Photolyase, subunit A, domain 3"/>
    <property type="match status" value="1"/>
</dbReference>
<dbReference type="SUPFAM" id="SSF52425">
    <property type="entry name" value="Cryptochrome/photolyase, N-terminal domain"/>
    <property type="match status" value="1"/>
</dbReference>
<dbReference type="GO" id="GO:0071949">
    <property type="term" value="F:FAD binding"/>
    <property type="evidence" value="ECO:0007669"/>
    <property type="project" value="TreeGrafter"/>
</dbReference>
<dbReference type="InterPro" id="IPR036155">
    <property type="entry name" value="Crypto/Photolyase_N_sf"/>
</dbReference>
<evidence type="ECO:0000256" key="5">
    <source>
        <dbReference type="PIRSR" id="PIRSR602081-1"/>
    </source>
</evidence>
<dbReference type="PROSITE" id="PS00394">
    <property type="entry name" value="DNA_PHOTOLYASES_1_1"/>
    <property type="match status" value="1"/>
</dbReference>
<accession>A0A7J5ABZ2</accession>
<comment type="caution">
    <text evidence="8">The sequence shown here is derived from an EMBL/GenBank/DDBJ whole genome shotgun (WGS) entry which is preliminary data.</text>
</comment>
<dbReference type="PANTHER" id="PTHR11455">
    <property type="entry name" value="CRYPTOCHROME"/>
    <property type="match status" value="1"/>
</dbReference>
<dbReference type="Pfam" id="PF00875">
    <property type="entry name" value="DNA_photolyase"/>
    <property type="match status" value="1"/>
</dbReference>
<keyword evidence="4 6" id="KW-0157">Chromophore</keyword>
<evidence type="ECO:0000313" key="9">
    <source>
        <dbReference type="Proteomes" id="UP000490922"/>
    </source>
</evidence>
<feature type="binding site" evidence="5">
    <location>
        <position position="217"/>
    </location>
    <ligand>
        <name>FAD</name>
        <dbReference type="ChEBI" id="CHEBI:57692"/>
    </ligand>
</feature>
<keyword evidence="9" id="KW-1185">Reference proteome</keyword>
<evidence type="ECO:0000313" key="8">
    <source>
        <dbReference type="EMBL" id="KAB1154958.1"/>
    </source>
</evidence>
<dbReference type="Pfam" id="PF03441">
    <property type="entry name" value="FAD_binding_7"/>
    <property type="match status" value="1"/>
</dbReference>
<dbReference type="Proteomes" id="UP000490922">
    <property type="component" value="Unassembled WGS sequence"/>
</dbReference>